<dbReference type="Ensembl" id="ENSSTOT00000042885.1">
    <property type="protein sequence ID" value="ENSSTOP00000026409.1"/>
    <property type="gene ID" value="ENSSTOG00000029587.1"/>
</dbReference>
<evidence type="ECO:0000256" key="13">
    <source>
        <dbReference type="SAM" id="Coils"/>
    </source>
</evidence>
<dbReference type="GO" id="GO:0044727">
    <property type="term" value="P:epigenetic programing of male pronucleus"/>
    <property type="evidence" value="ECO:0007669"/>
    <property type="project" value="Ensembl"/>
</dbReference>
<keyword evidence="10" id="KW-0539">Nucleus</keyword>
<dbReference type="Pfam" id="PF13589">
    <property type="entry name" value="HATPase_c_3"/>
    <property type="match status" value="1"/>
</dbReference>
<dbReference type="PANTHER" id="PTHR23337">
    <property type="entry name" value="ZINC FINGER CW-TYPE COILED-COIL DOMAIN PROTEIN 1"/>
    <property type="match status" value="1"/>
</dbReference>
<reference evidence="17" key="1">
    <citation type="submission" date="2011-11" db="EMBL/GenBank/DDBJ databases">
        <title>The Draft Genome of Spermophilus tridecemlineatus.</title>
        <authorList>
            <consortium name="The Broad Institute Genome Assembly &amp; Analysis Group"/>
            <consortium name="Computational R&amp;D Group"/>
            <consortium name="and Sequencing Platform"/>
            <person name="Di Palma F."/>
            <person name="Alfoldi J."/>
            <person name="Johnson J."/>
            <person name="Berlin A."/>
            <person name="Gnerre S."/>
            <person name="Jaffe D."/>
            <person name="MacCallum I."/>
            <person name="Young S."/>
            <person name="Walker B.J."/>
            <person name="Lindblad-Toh K."/>
        </authorList>
    </citation>
    <scope>NUCLEOTIDE SEQUENCE [LARGE SCALE GENOMIC DNA]</scope>
</reference>
<evidence type="ECO:0000259" key="15">
    <source>
        <dbReference type="PROSITE" id="PS51050"/>
    </source>
</evidence>
<dbReference type="EMBL" id="AGTP01085056">
    <property type="status" value="NOT_ANNOTATED_CDS"/>
    <property type="molecule type" value="Genomic_DNA"/>
</dbReference>
<dbReference type="CDD" id="cd16931">
    <property type="entry name" value="HATPase_MORC-like"/>
    <property type="match status" value="1"/>
</dbReference>
<dbReference type="GO" id="GO:0032197">
    <property type="term" value="P:retrotransposition"/>
    <property type="evidence" value="ECO:0007669"/>
    <property type="project" value="Ensembl"/>
</dbReference>
<evidence type="ECO:0000256" key="9">
    <source>
        <dbReference type="ARBA" id="ARBA00023158"/>
    </source>
</evidence>
<keyword evidence="2" id="KW-0217">Developmental protein</keyword>
<evidence type="ECO:0000256" key="2">
    <source>
        <dbReference type="ARBA" id="ARBA00022473"/>
    </source>
</evidence>
<reference evidence="16" key="3">
    <citation type="submission" date="2025-09" db="UniProtKB">
        <authorList>
            <consortium name="Ensembl"/>
        </authorList>
    </citation>
    <scope>IDENTIFICATION</scope>
</reference>
<evidence type="ECO:0000313" key="17">
    <source>
        <dbReference type="Proteomes" id="UP000005215"/>
    </source>
</evidence>
<dbReference type="InterPro" id="IPR011124">
    <property type="entry name" value="Znf_CW"/>
</dbReference>
<feature type="compositionally biased region" description="Polar residues" evidence="14">
    <location>
        <begin position="707"/>
        <end position="718"/>
    </location>
</feature>
<dbReference type="GO" id="GO:0001662">
    <property type="term" value="P:behavioral fear response"/>
    <property type="evidence" value="ECO:0007669"/>
    <property type="project" value="Ensembl"/>
</dbReference>
<dbReference type="FunFam" id="3.30.40.100:FF:000004">
    <property type="entry name" value="MORC family CW-type zinc finger 1"/>
    <property type="match status" value="1"/>
</dbReference>
<dbReference type="GeneTree" id="ENSGT00940000153998"/>
<dbReference type="PANTHER" id="PTHR23337:SF6">
    <property type="entry name" value="MORC FAMILY CW-TYPE ZINC FINGER PROTEIN 1"/>
    <property type="match status" value="1"/>
</dbReference>
<dbReference type="GO" id="GO:2000143">
    <property type="term" value="P:negative regulation of DNA-templated transcription initiation"/>
    <property type="evidence" value="ECO:0007669"/>
    <property type="project" value="Ensembl"/>
</dbReference>
<evidence type="ECO:0000256" key="7">
    <source>
        <dbReference type="ARBA" id="ARBA00022871"/>
    </source>
</evidence>
<accession>A0A287CYS6</accession>
<dbReference type="PROSITE" id="PS51050">
    <property type="entry name" value="ZF_CW"/>
    <property type="match status" value="1"/>
</dbReference>
<dbReference type="GO" id="GO:0001673">
    <property type="term" value="C:male germ cell nucleus"/>
    <property type="evidence" value="ECO:0007669"/>
    <property type="project" value="Ensembl"/>
</dbReference>
<comment type="subcellular location">
    <subcellularLocation>
        <location evidence="1">Nucleus</location>
    </subcellularLocation>
</comment>
<reference evidence="16" key="2">
    <citation type="submission" date="2025-08" db="UniProtKB">
        <authorList>
            <consortium name="Ensembl"/>
        </authorList>
    </citation>
    <scope>IDENTIFICATION</scope>
</reference>
<dbReference type="EMBL" id="AGTP01085052">
    <property type="status" value="NOT_ANNOTATED_CDS"/>
    <property type="molecule type" value="Genomic_DNA"/>
</dbReference>
<evidence type="ECO:0000256" key="14">
    <source>
        <dbReference type="SAM" id="MobiDB-lite"/>
    </source>
</evidence>
<dbReference type="EMBL" id="AGTP01085055">
    <property type="status" value="NOT_ANNOTATED_CDS"/>
    <property type="molecule type" value="Genomic_DNA"/>
</dbReference>
<name>A0A287CYS6_ICTTR</name>
<dbReference type="InterPro" id="IPR041006">
    <property type="entry name" value="Morc_S5"/>
</dbReference>
<keyword evidence="8 13" id="KW-0175">Coiled coil</keyword>
<keyword evidence="7" id="KW-0744">Spermatogenesis</keyword>
<dbReference type="Proteomes" id="UP000005215">
    <property type="component" value="Unassembled WGS sequence"/>
</dbReference>
<gene>
    <name evidence="16" type="primary">MORC1</name>
</gene>
<feature type="region of interest" description="Disordered" evidence="14">
    <location>
        <begin position="699"/>
        <end position="718"/>
    </location>
</feature>
<evidence type="ECO:0000256" key="4">
    <source>
        <dbReference type="ARBA" id="ARBA00022771"/>
    </source>
</evidence>
<dbReference type="EMBL" id="AGTP01085054">
    <property type="status" value="NOT_ANNOTATED_CDS"/>
    <property type="molecule type" value="Genomic_DNA"/>
</dbReference>
<evidence type="ECO:0000256" key="11">
    <source>
        <dbReference type="ARBA" id="ARBA00068712"/>
    </source>
</evidence>
<keyword evidence="6" id="KW-0862">Zinc</keyword>
<dbReference type="EMBL" id="AGTP01085053">
    <property type="status" value="NOT_ANNOTATED_CDS"/>
    <property type="molecule type" value="Genomic_DNA"/>
</dbReference>
<evidence type="ECO:0000256" key="1">
    <source>
        <dbReference type="ARBA" id="ARBA00004123"/>
    </source>
</evidence>
<dbReference type="InParanoid" id="A0A287CYS6"/>
<feature type="coiled-coil region" evidence="13">
    <location>
        <begin position="282"/>
        <end position="352"/>
    </location>
</feature>
<keyword evidence="5" id="KW-0221">Differentiation</keyword>
<evidence type="ECO:0000256" key="6">
    <source>
        <dbReference type="ARBA" id="ARBA00022833"/>
    </source>
</evidence>
<dbReference type="STRING" id="43179.ENSSTOP00000026409"/>
<dbReference type="FunCoup" id="A0A287CYS6">
    <property type="interactions" value="194"/>
</dbReference>
<keyword evidence="3" id="KW-0479">Metal-binding</keyword>
<proteinExistence type="predicted"/>
<dbReference type="GO" id="GO:0030154">
    <property type="term" value="P:cell differentiation"/>
    <property type="evidence" value="ECO:0007669"/>
    <property type="project" value="UniProtKB-KW"/>
</dbReference>
<dbReference type="Gene3D" id="3.30.40.100">
    <property type="match status" value="1"/>
</dbReference>
<dbReference type="Pfam" id="PF17942">
    <property type="entry name" value="Morc6_S5"/>
    <property type="match status" value="1"/>
</dbReference>
<dbReference type="GO" id="GO:0031047">
    <property type="term" value="P:regulatory ncRNA-mediated gene silencing"/>
    <property type="evidence" value="ECO:0007669"/>
    <property type="project" value="UniProtKB-KW"/>
</dbReference>
<keyword evidence="4 12" id="KW-0863">Zinc-finger</keyword>
<dbReference type="EMBL" id="AGTP01085058">
    <property type="status" value="NOT_ANNOTATED_CDS"/>
    <property type="molecule type" value="Genomic_DNA"/>
</dbReference>
<dbReference type="Pfam" id="PF07496">
    <property type="entry name" value="zf-CW"/>
    <property type="match status" value="1"/>
</dbReference>
<dbReference type="GO" id="GO:0008270">
    <property type="term" value="F:zinc ion binding"/>
    <property type="evidence" value="ECO:0007669"/>
    <property type="project" value="UniProtKB-KW"/>
</dbReference>
<keyword evidence="17" id="KW-1185">Reference proteome</keyword>
<evidence type="ECO:0000256" key="12">
    <source>
        <dbReference type="PROSITE-ProRule" id="PRU00454"/>
    </source>
</evidence>
<evidence type="ECO:0000256" key="10">
    <source>
        <dbReference type="ARBA" id="ARBA00023242"/>
    </source>
</evidence>
<evidence type="ECO:0000256" key="8">
    <source>
        <dbReference type="ARBA" id="ARBA00023054"/>
    </source>
</evidence>
<dbReference type="FunFam" id="3.30.565.10:FF:000027">
    <property type="entry name" value="MORC family CW-type zinc finger protein 2"/>
    <property type="match status" value="1"/>
</dbReference>
<dbReference type="InterPro" id="IPR036890">
    <property type="entry name" value="HATPase_C_sf"/>
</dbReference>
<dbReference type="Gene3D" id="3.30.565.10">
    <property type="entry name" value="Histidine kinase-like ATPase, C-terminal domain"/>
    <property type="match status" value="1"/>
</dbReference>
<feature type="domain" description="CW-type" evidence="15">
    <location>
        <begin position="477"/>
        <end position="531"/>
    </location>
</feature>
<dbReference type="GO" id="GO:0141005">
    <property type="term" value="P:transposable element silencing by heterochromatin formation"/>
    <property type="evidence" value="ECO:0007669"/>
    <property type="project" value="Ensembl"/>
</dbReference>
<dbReference type="SUPFAM" id="SSF55874">
    <property type="entry name" value="ATPase domain of HSP90 chaperone/DNA topoisomerase II/histidine kinase"/>
    <property type="match status" value="1"/>
</dbReference>
<dbReference type="GO" id="GO:0007283">
    <property type="term" value="P:spermatogenesis"/>
    <property type="evidence" value="ECO:0007669"/>
    <property type="project" value="UniProtKB-KW"/>
</dbReference>
<evidence type="ECO:0000256" key="5">
    <source>
        <dbReference type="ARBA" id="ARBA00022782"/>
    </source>
</evidence>
<protein>
    <recommendedName>
        <fullName evidence="11">MORC family CW-type zinc finger protein 1</fullName>
    </recommendedName>
</protein>
<dbReference type="EMBL" id="AGTP01085057">
    <property type="status" value="NOT_ANNOTATED_CDS"/>
    <property type="molecule type" value="Genomic_DNA"/>
</dbReference>
<sequence length="871" mass="99008">MSHKYATLRRAQLHLDFIHANSTTHSFLFGALAELLDNARDSGAARLDVFSVDNEKLQGGFMLCFLDDGCGMSPEEASDIIYFGTSKKRLSTLKFIGQYGNGLKSGSMRIGKDFILFTKKEETMTCVFFSQTFCEGEGLSEVVVPMPSWLTRTRDSVTDDPQKFSTELSIIYKYSPFKNEAELMQQFDVIYGKCGTLLVIYNLKLLLSGEPELDVKTDKEDILMAGADEDFPERWSFRAYTSVLYFDPWMRIFIQAKRVQTKHLCYCLYQPRKYLYVTCSFKGTLKNEVKKAEEAVKIAELSLKEAQIKVNQPDITSSSSAKDILQKALEDVEAKRKNLKEKQRELKKARTLFLFFGVNIENRSRAGMFIYSNNRLIKMHEKVGPQLKLKSLLGAGVVGIVNIPLEIMEPSHNKQEFLNVQEYNHLLKVMGQYLVQYCKDTGLSNRNLTSFWNEFGYQRSKDMETSLDSLQYQRRQAMAIPFMVQCDLCLKWRVLPSSMNYQEKEFHDMWICANNPNLLENSCRQVERLPCIPLGTMSTVLPSKNEKEKQLRESVLRYQNKLAEQQSQVTSRIAEFTPTCLTSTLKENTKTQKIRPSGVDLKHESLSPIELSVGQRSQKRNTEQTDCDVEYVSDYKTMKRSVPKKMKPLLQRHTVPENIQLAEPSQVIFQVLDKSSPDVSLKQEQKEVPLINEEKQELCSDTPAIKRNSSFPNQESSSCVTMEDLNPISGHEAKVSVSDGCKVASSLVTSSQSTIVKETARKLMSNLREVLLYFFPEYQLPSVFDCTSAEELRASSELDQCPEQTNKKLKICFNQVSLSSRRLSGVCPGNVSKLLAAFPGVSIASLFQGGPAEDLEQIDVYLEALLKEDNL</sequence>
<evidence type="ECO:0000313" key="16">
    <source>
        <dbReference type="Ensembl" id="ENSSTOP00000026409.1"/>
    </source>
</evidence>
<evidence type="ECO:0000256" key="3">
    <source>
        <dbReference type="ARBA" id="ARBA00022723"/>
    </source>
</evidence>
<keyword evidence="9" id="KW-0943">RNA-mediated gene silencing</keyword>
<organism evidence="16 17">
    <name type="scientific">Ictidomys tridecemlineatus</name>
    <name type="common">Thirteen-lined ground squirrel</name>
    <name type="synonym">Spermophilus tridecemlineatus</name>
    <dbReference type="NCBI Taxonomy" id="43179"/>
    <lineage>
        <taxon>Eukaryota</taxon>
        <taxon>Metazoa</taxon>
        <taxon>Chordata</taxon>
        <taxon>Craniata</taxon>
        <taxon>Vertebrata</taxon>
        <taxon>Euteleostomi</taxon>
        <taxon>Mammalia</taxon>
        <taxon>Eutheria</taxon>
        <taxon>Euarchontoglires</taxon>
        <taxon>Glires</taxon>
        <taxon>Rodentia</taxon>
        <taxon>Sciuromorpha</taxon>
        <taxon>Sciuridae</taxon>
        <taxon>Xerinae</taxon>
        <taxon>Marmotini</taxon>
        <taxon>Ictidomys</taxon>
    </lineage>
</organism>
<dbReference type="AlphaFoldDB" id="A0A287CYS6"/>